<keyword evidence="2" id="KW-0472">Membrane</keyword>
<feature type="transmembrane region" description="Helical" evidence="2">
    <location>
        <begin position="108"/>
        <end position="127"/>
    </location>
</feature>
<protein>
    <recommendedName>
        <fullName evidence="5">DUF2339 domain-containing protein</fullName>
    </recommendedName>
</protein>
<feature type="transmembrane region" description="Helical" evidence="2">
    <location>
        <begin position="671"/>
        <end position="691"/>
    </location>
</feature>
<feature type="transmembrane region" description="Helical" evidence="2">
    <location>
        <begin position="703"/>
        <end position="721"/>
    </location>
</feature>
<feature type="coiled-coil region" evidence="1">
    <location>
        <begin position="15"/>
        <end position="42"/>
    </location>
</feature>
<evidence type="ECO:0000256" key="2">
    <source>
        <dbReference type="SAM" id="Phobius"/>
    </source>
</evidence>
<feature type="transmembrane region" description="Helical" evidence="2">
    <location>
        <begin position="508"/>
        <end position="525"/>
    </location>
</feature>
<evidence type="ECO:0000313" key="3">
    <source>
        <dbReference type="EMBL" id="BAX78669.1"/>
    </source>
</evidence>
<organism evidence="3 4">
    <name type="scientific">Labilibaculum antarcticum</name>
    <dbReference type="NCBI Taxonomy" id="1717717"/>
    <lineage>
        <taxon>Bacteria</taxon>
        <taxon>Pseudomonadati</taxon>
        <taxon>Bacteroidota</taxon>
        <taxon>Bacteroidia</taxon>
        <taxon>Marinilabiliales</taxon>
        <taxon>Marinifilaceae</taxon>
        <taxon>Labilibaculum</taxon>
    </lineage>
</organism>
<gene>
    <name evidence="3" type="ORF">ALGA_0274</name>
</gene>
<feature type="transmembrane region" description="Helical" evidence="2">
    <location>
        <begin position="594"/>
        <end position="613"/>
    </location>
</feature>
<feature type="transmembrane region" description="Helical" evidence="2">
    <location>
        <begin position="167"/>
        <end position="187"/>
    </location>
</feature>
<feature type="transmembrane region" description="Helical" evidence="2">
    <location>
        <begin position="754"/>
        <end position="774"/>
    </location>
</feature>
<feature type="transmembrane region" description="Helical" evidence="2">
    <location>
        <begin position="240"/>
        <end position="259"/>
    </location>
</feature>
<evidence type="ECO:0000256" key="1">
    <source>
        <dbReference type="SAM" id="Coils"/>
    </source>
</evidence>
<feature type="transmembrane region" description="Helical" evidence="2">
    <location>
        <begin position="193"/>
        <end position="210"/>
    </location>
</feature>
<dbReference type="OrthoDB" id="666059at2"/>
<dbReference type="EMBL" id="AP018042">
    <property type="protein sequence ID" value="BAX78669.1"/>
    <property type="molecule type" value="Genomic_DNA"/>
</dbReference>
<feature type="transmembrane region" description="Helical" evidence="2">
    <location>
        <begin position="565"/>
        <end position="582"/>
    </location>
</feature>
<feature type="transmembrane region" description="Helical" evidence="2">
    <location>
        <begin position="728"/>
        <end position="748"/>
    </location>
</feature>
<dbReference type="AlphaFoldDB" id="A0A1Y1CE84"/>
<feature type="transmembrane region" description="Helical" evidence="2">
    <location>
        <begin position="327"/>
        <end position="347"/>
    </location>
</feature>
<keyword evidence="2" id="KW-1133">Transmembrane helix</keyword>
<keyword evidence="2" id="KW-0812">Transmembrane</keyword>
<evidence type="ECO:0008006" key="5">
    <source>
        <dbReference type="Google" id="ProtNLM"/>
    </source>
</evidence>
<dbReference type="Pfam" id="PF10101">
    <property type="entry name" value="DUF2339"/>
    <property type="match status" value="1"/>
</dbReference>
<keyword evidence="4" id="KW-1185">Reference proteome</keyword>
<dbReference type="KEGG" id="mbas:ALGA_0274"/>
<feature type="transmembrane region" description="Helical" evidence="2">
    <location>
        <begin position="382"/>
        <end position="400"/>
    </location>
</feature>
<feature type="transmembrane region" description="Helical" evidence="2">
    <location>
        <begin position="406"/>
        <end position="422"/>
    </location>
</feature>
<dbReference type="RefSeq" id="WP_096427594.1">
    <property type="nucleotide sequence ID" value="NZ_AP018042.1"/>
</dbReference>
<proteinExistence type="predicted"/>
<dbReference type="PANTHER" id="PTHR38434">
    <property type="entry name" value="BLL2549 PROTEIN"/>
    <property type="match status" value="1"/>
</dbReference>
<dbReference type="PANTHER" id="PTHR38434:SF1">
    <property type="entry name" value="BLL2549 PROTEIN"/>
    <property type="match status" value="1"/>
</dbReference>
<dbReference type="InterPro" id="IPR019286">
    <property type="entry name" value="DUF2339_TM"/>
</dbReference>
<feature type="transmembrane region" description="Helical" evidence="2">
    <location>
        <begin position="133"/>
        <end position="155"/>
    </location>
</feature>
<dbReference type="Proteomes" id="UP000218267">
    <property type="component" value="Chromosome"/>
</dbReference>
<keyword evidence="1" id="KW-0175">Coiled coil</keyword>
<feature type="transmembrane region" description="Helical" evidence="2">
    <location>
        <begin position="353"/>
        <end position="373"/>
    </location>
</feature>
<feature type="transmembrane region" description="Helical" evidence="2">
    <location>
        <begin position="266"/>
        <end position="283"/>
    </location>
</feature>
<name>A0A1Y1CE84_9BACT</name>
<sequence>MSDNKDKINQLFGKQEILREKQEALSNEISELRHEIIRLKSSDTDPLADKKETEILNESLLDDLKSIASPIKQEEDKVEITKTSAPTPKEIKRPKVKSDLEKFIGENLINKIGIAITVIGVAIGAKYSIDNNLISPLTRIILAYLTGIGLLGFGIKLKEKYESFSAVLVSGAIAILYFITYMAYSFYGLFPQAVAFILMLIFTAFTVVAAINYNKQVIAHIGLVGAYAVPFLLSEGSGKVAVLFTYMTIINLGILFIAFKKYWKELHYTSFLLTWLIFFSWFINDYNTEEHFVLGAGFLTIFFAIFYLLFLAYKLVRKEKFNKSNSLLLVSNSFIFFGLGYSILSLHDTGEHLLGLFTLINAIIHSIVSVIIYKQKLADKNVFYLISGLVLIFITIAFPVQLDGNWVTLLWASEAALLFWIGRTKKVSIYEAMSYALMVLAFFSILQDWTTMYNTYIVAVPETKIALFWNVNFLSSLLFIVSFGLINKLNNNPKYPSLIGSWMKITKVLSYAIPAILVFTLYYSFRLEIGNYWSQLLKDSALSIQATGEEYAHNYKNYDLKEFKTIWIINYSLLFFAILSFVNIKKLKNKKWGYVSIGLSTLTLIIFLTQGLYSLSEMRESYINQNLAEYYHRGSFNIMIRYIALVFAALSLATTYLHVKKEFNTRPYKIAFEYLLFTSVLWIFSSELLNWMDLSGSTQSYKLGLSILWGSYSLLLIAYGIWKNKKHLRIGAMGLFALTLTKLFFYDISDLSTIAKTIVFVSLGILLLIISFLYNKYKANITDEEDSRA</sequence>
<evidence type="ECO:0000313" key="4">
    <source>
        <dbReference type="Proteomes" id="UP000218267"/>
    </source>
</evidence>
<reference evidence="3 4" key="1">
    <citation type="journal article" date="2018" name="Mar. Genomics">
        <title>Complete genome sequence of Marinifilaceae bacterium strain SPP2, isolated from the Antarctic marine sediment.</title>
        <authorList>
            <person name="Watanabe M."/>
            <person name="Kojima H."/>
            <person name="Fukui M."/>
        </authorList>
    </citation>
    <scope>NUCLEOTIDE SEQUENCE [LARGE SCALE GENOMIC DNA]</scope>
    <source>
        <strain evidence="3 4">SPP2</strain>
    </source>
</reference>
<feature type="transmembrane region" description="Helical" evidence="2">
    <location>
        <begin position="639"/>
        <end position="659"/>
    </location>
</feature>
<accession>A0A1Y1CE84</accession>
<reference evidence="4" key="2">
    <citation type="journal article" date="2020" name="Antonie Van Leeuwenhoek">
        <title>Labilibaculum antarcticum sp. nov., a novel facultative anaerobic, psychrotorelant bacterium isolated from marine sediment of Antarctica.</title>
        <authorList>
            <person name="Watanabe M."/>
            <person name="Kojima H."/>
            <person name="Fukui M."/>
        </authorList>
    </citation>
    <scope>NUCLEOTIDE SEQUENCE [LARGE SCALE GENOMIC DNA]</scope>
    <source>
        <strain evidence="4">SPP2</strain>
    </source>
</reference>
<feature type="transmembrane region" description="Helical" evidence="2">
    <location>
        <begin position="217"/>
        <end position="234"/>
    </location>
</feature>
<feature type="transmembrane region" description="Helical" evidence="2">
    <location>
        <begin position="429"/>
        <end position="446"/>
    </location>
</feature>
<feature type="transmembrane region" description="Helical" evidence="2">
    <location>
        <begin position="295"/>
        <end position="315"/>
    </location>
</feature>
<feature type="transmembrane region" description="Helical" evidence="2">
    <location>
        <begin position="466"/>
        <end position="487"/>
    </location>
</feature>